<dbReference type="GO" id="GO:0043165">
    <property type="term" value="P:Gram-negative-bacterium-type cell outer membrane assembly"/>
    <property type="evidence" value="ECO:0007669"/>
    <property type="project" value="InterPro"/>
</dbReference>
<reference evidence="2" key="1">
    <citation type="submission" date="2020-12" db="EMBL/GenBank/DDBJ databases">
        <title>Sedimentitalea sp. nov., isolated from sand in Incheon.</title>
        <authorList>
            <person name="Kim W."/>
        </authorList>
    </citation>
    <scope>NUCLEOTIDE SEQUENCE</scope>
    <source>
        <strain evidence="2">CAU 1593</strain>
    </source>
</reference>
<sequence>MSSFDRRAVLLMPLALAACGFQPVYGPGGTAGALYGKVRVDAPDGINTYLLVRRLEEQLGRSGDPTYRLSMVLATSIQGQAITAEGDITFFSIVGRIDYELRDIASDRVLTTGQVDNFAGYSATGDTVETLAAQRNARERLMVILADQVARALYVDPKLAT</sequence>
<dbReference type="PROSITE" id="PS51257">
    <property type="entry name" value="PROKAR_LIPOPROTEIN"/>
    <property type="match status" value="1"/>
</dbReference>
<dbReference type="InterPro" id="IPR007485">
    <property type="entry name" value="LPS_assembly_LptE"/>
</dbReference>
<gene>
    <name evidence="2" type="ORF">JF290_15260</name>
</gene>
<protein>
    <recommendedName>
        <fullName evidence="4">LPS-assembly lipoprotein</fullName>
    </recommendedName>
</protein>
<dbReference type="GO" id="GO:0019867">
    <property type="term" value="C:outer membrane"/>
    <property type="evidence" value="ECO:0007669"/>
    <property type="project" value="InterPro"/>
</dbReference>
<dbReference type="AlphaFoldDB" id="A0A8J7LX18"/>
<evidence type="ECO:0000313" key="3">
    <source>
        <dbReference type="Proteomes" id="UP000619079"/>
    </source>
</evidence>
<dbReference type="Proteomes" id="UP000619079">
    <property type="component" value="Unassembled WGS sequence"/>
</dbReference>
<feature type="signal peptide" evidence="1">
    <location>
        <begin position="1"/>
        <end position="17"/>
    </location>
</feature>
<keyword evidence="1" id="KW-0732">Signal</keyword>
<dbReference type="Gene3D" id="3.30.160.150">
    <property type="entry name" value="Lipoprotein like domain"/>
    <property type="match status" value="1"/>
</dbReference>
<proteinExistence type="predicted"/>
<feature type="chain" id="PRO_5035195327" description="LPS-assembly lipoprotein" evidence="1">
    <location>
        <begin position="18"/>
        <end position="161"/>
    </location>
</feature>
<dbReference type="Pfam" id="PF04390">
    <property type="entry name" value="LptE"/>
    <property type="match status" value="1"/>
</dbReference>
<dbReference type="EMBL" id="JAELVR010000010">
    <property type="protein sequence ID" value="MBJ6372885.1"/>
    <property type="molecule type" value="Genomic_DNA"/>
</dbReference>
<organism evidence="2 3">
    <name type="scientific">Sedimentitalea arenosa</name>
    <dbReference type="NCBI Taxonomy" id="2798803"/>
    <lineage>
        <taxon>Bacteria</taxon>
        <taxon>Pseudomonadati</taxon>
        <taxon>Pseudomonadota</taxon>
        <taxon>Alphaproteobacteria</taxon>
        <taxon>Rhodobacterales</taxon>
        <taxon>Paracoccaceae</taxon>
        <taxon>Sedimentitalea</taxon>
    </lineage>
</organism>
<comment type="caution">
    <text evidence="2">The sequence shown here is derived from an EMBL/GenBank/DDBJ whole genome shotgun (WGS) entry which is preliminary data.</text>
</comment>
<accession>A0A8J7LX18</accession>
<evidence type="ECO:0008006" key="4">
    <source>
        <dbReference type="Google" id="ProtNLM"/>
    </source>
</evidence>
<dbReference type="RefSeq" id="WP_199025754.1">
    <property type="nucleotide sequence ID" value="NZ_JAELVR010000010.1"/>
</dbReference>
<evidence type="ECO:0000256" key="1">
    <source>
        <dbReference type="SAM" id="SignalP"/>
    </source>
</evidence>
<name>A0A8J7LX18_9RHOB</name>
<keyword evidence="3" id="KW-1185">Reference proteome</keyword>
<evidence type="ECO:0000313" key="2">
    <source>
        <dbReference type="EMBL" id="MBJ6372885.1"/>
    </source>
</evidence>